<comment type="similarity">
    <text evidence="2 12">Belongs to the amiloride-sensitive sodium channel (TC 1.A.6) family.</text>
</comment>
<evidence type="ECO:0000313" key="14">
    <source>
        <dbReference type="Proteomes" id="UP001235939"/>
    </source>
</evidence>
<keyword evidence="11 12" id="KW-0407">Ion channel</keyword>
<evidence type="ECO:0000256" key="5">
    <source>
        <dbReference type="ARBA" id="ARBA00022692"/>
    </source>
</evidence>
<feature type="non-terminal residue" evidence="13">
    <location>
        <position position="1"/>
    </location>
</feature>
<proteinExistence type="inferred from homology"/>
<evidence type="ECO:0000256" key="12">
    <source>
        <dbReference type="RuleBase" id="RU000679"/>
    </source>
</evidence>
<gene>
    <name evidence="13" type="ORF">LAZ67_6000626</name>
</gene>
<protein>
    <submittedName>
        <fullName evidence="13">Uncharacterized protein</fullName>
    </submittedName>
</protein>
<sequence>MIAGAGNDEPGGVCCVSVRRTKFCQVNPDQCEKPANITTFCSKYPQYCSGDEDFNDDIVVPKHEAIVKEDQFTQEYLRILLCPQVPKHEDIVKVDQFTQEDLRILLCPQVPKIEAMLREDQFTQEEIKTYGHPNHPLISICMFGGSKDKQNICKNSTFQSFGFMDIYHKTKQCHIVNPQWAQATIEFPKVPLRDVLTVVLDLEPEEYFVPNREVGGQVSFHSPFSISNPFIEGFHVQPGKLYVIQLKEIIKYLLPHPYQTNCTKYVDRWYTRGGKGPLTKAMCVEECILNKTFESCGCAKKSTLYPHDYKFCTEG</sequence>
<accession>A0ABY6KIS2</accession>
<evidence type="ECO:0000256" key="1">
    <source>
        <dbReference type="ARBA" id="ARBA00004141"/>
    </source>
</evidence>
<dbReference type="EMBL" id="CP092868">
    <property type="protein sequence ID" value="UYV68742.1"/>
    <property type="molecule type" value="Genomic_DNA"/>
</dbReference>
<reference evidence="13 14" key="1">
    <citation type="submission" date="2022-01" db="EMBL/GenBank/DDBJ databases">
        <title>A chromosomal length assembly of Cordylochernes scorpioides.</title>
        <authorList>
            <person name="Zeh D."/>
            <person name="Zeh J."/>
        </authorList>
    </citation>
    <scope>NUCLEOTIDE SEQUENCE [LARGE SCALE GENOMIC DNA]</scope>
    <source>
        <strain evidence="13">IN4F17</strain>
        <tissue evidence="13">Whole Body</tissue>
    </source>
</reference>
<dbReference type="Proteomes" id="UP001235939">
    <property type="component" value="Chromosome 06"/>
</dbReference>
<keyword evidence="14" id="KW-1185">Reference proteome</keyword>
<keyword evidence="8 12" id="KW-0406">Ion transport</keyword>
<keyword evidence="7" id="KW-0915">Sodium</keyword>
<keyword evidence="6" id="KW-1133">Transmembrane helix</keyword>
<evidence type="ECO:0000256" key="9">
    <source>
        <dbReference type="ARBA" id="ARBA00023136"/>
    </source>
</evidence>
<keyword evidence="9" id="KW-0472">Membrane</keyword>
<keyword evidence="5 12" id="KW-0812">Transmembrane</keyword>
<keyword evidence="10 12" id="KW-0739">Sodium transport</keyword>
<evidence type="ECO:0000256" key="3">
    <source>
        <dbReference type="ARBA" id="ARBA00022448"/>
    </source>
</evidence>
<dbReference type="InterPro" id="IPR001873">
    <property type="entry name" value="ENaC"/>
</dbReference>
<evidence type="ECO:0000256" key="7">
    <source>
        <dbReference type="ARBA" id="ARBA00023053"/>
    </source>
</evidence>
<comment type="subcellular location">
    <subcellularLocation>
        <location evidence="1">Membrane</location>
        <topology evidence="1">Multi-pass membrane protein</topology>
    </subcellularLocation>
</comment>
<evidence type="ECO:0000256" key="8">
    <source>
        <dbReference type="ARBA" id="ARBA00023065"/>
    </source>
</evidence>
<keyword evidence="3 12" id="KW-0813">Transport</keyword>
<dbReference type="Pfam" id="PF00858">
    <property type="entry name" value="ASC"/>
    <property type="match status" value="1"/>
</dbReference>
<evidence type="ECO:0000256" key="6">
    <source>
        <dbReference type="ARBA" id="ARBA00022989"/>
    </source>
</evidence>
<evidence type="ECO:0000256" key="11">
    <source>
        <dbReference type="ARBA" id="ARBA00023303"/>
    </source>
</evidence>
<evidence type="ECO:0000256" key="10">
    <source>
        <dbReference type="ARBA" id="ARBA00023201"/>
    </source>
</evidence>
<dbReference type="Gene3D" id="2.60.470.10">
    <property type="entry name" value="Acid-sensing ion channels like domains"/>
    <property type="match status" value="1"/>
</dbReference>
<evidence type="ECO:0000313" key="13">
    <source>
        <dbReference type="EMBL" id="UYV68742.1"/>
    </source>
</evidence>
<name>A0ABY6KIS2_9ARAC</name>
<organism evidence="13 14">
    <name type="scientific">Cordylochernes scorpioides</name>
    <dbReference type="NCBI Taxonomy" id="51811"/>
    <lineage>
        <taxon>Eukaryota</taxon>
        <taxon>Metazoa</taxon>
        <taxon>Ecdysozoa</taxon>
        <taxon>Arthropoda</taxon>
        <taxon>Chelicerata</taxon>
        <taxon>Arachnida</taxon>
        <taxon>Pseudoscorpiones</taxon>
        <taxon>Cheliferoidea</taxon>
        <taxon>Chernetidae</taxon>
        <taxon>Cordylochernes</taxon>
    </lineage>
</organism>
<evidence type="ECO:0000256" key="2">
    <source>
        <dbReference type="ARBA" id="ARBA00007193"/>
    </source>
</evidence>
<keyword evidence="4 12" id="KW-0894">Sodium channel</keyword>
<evidence type="ECO:0000256" key="4">
    <source>
        <dbReference type="ARBA" id="ARBA00022461"/>
    </source>
</evidence>